<feature type="region of interest" description="Disordered" evidence="1">
    <location>
        <begin position="216"/>
        <end position="281"/>
    </location>
</feature>
<dbReference type="InterPro" id="IPR001478">
    <property type="entry name" value="PDZ"/>
</dbReference>
<evidence type="ECO:0000259" key="2">
    <source>
        <dbReference type="PROSITE" id="PS50106"/>
    </source>
</evidence>
<feature type="domain" description="PDZ" evidence="2">
    <location>
        <begin position="79"/>
        <end position="167"/>
    </location>
</feature>
<reference evidence="3" key="1">
    <citation type="submission" date="2025-08" db="UniProtKB">
        <authorList>
            <consortium name="Ensembl"/>
        </authorList>
    </citation>
    <scope>IDENTIFICATION</scope>
</reference>
<name>A0A3B3WP72_9TELE</name>
<feature type="domain" description="PDZ" evidence="2">
    <location>
        <begin position="8"/>
        <end position="37"/>
    </location>
</feature>
<keyword evidence="4" id="KW-1185">Reference proteome</keyword>
<reference evidence="3" key="2">
    <citation type="submission" date="2025-09" db="UniProtKB">
        <authorList>
            <consortium name="Ensembl"/>
        </authorList>
    </citation>
    <scope>IDENTIFICATION</scope>
</reference>
<dbReference type="Pfam" id="PF00595">
    <property type="entry name" value="PDZ"/>
    <property type="match status" value="1"/>
</dbReference>
<dbReference type="AlphaFoldDB" id="A0A3B3WP72"/>
<dbReference type="Proteomes" id="UP000261480">
    <property type="component" value="Unplaced"/>
</dbReference>
<feature type="compositionally biased region" description="Polar residues" evidence="1">
    <location>
        <begin position="234"/>
        <end position="255"/>
    </location>
</feature>
<dbReference type="PANTHER" id="PTHR46900">
    <property type="entry name" value="TYROSINE-PROTEIN PHOSPHATASE NON-RECEPTOR TYPE 13"/>
    <property type="match status" value="1"/>
</dbReference>
<dbReference type="InterPro" id="IPR052074">
    <property type="entry name" value="NonRcpt_TyrProt_Phosphatase"/>
</dbReference>
<evidence type="ECO:0000256" key="1">
    <source>
        <dbReference type="SAM" id="MobiDB-lite"/>
    </source>
</evidence>
<evidence type="ECO:0000313" key="4">
    <source>
        <dbReference type="Proteomes" id="UP000261480"/>
    </source>
</evidence>
<dbReference type="Ensembl" id="ENSPMET00000009062.1">
    <property type="protein sequence ID" value="ENSPMEP00000004517.1"/>
    <property type="gene ID" value="ENSPMEG00000000697.1"/>
</dbReference>
<accession>A0A3B3WP72</accession>
<dbReference type="InterPro" id="IPR036034">
    <property type="entry name" value="PDZ_sf"/>
</dbReference>
<proteinExistence type="predicted"/>
<dbReference type="SMART" id="SM00228">
    <property type="entry name" value="PDZ"/>
    <property type="match status" value="1"/>
</dbReference>
<dbReference type="STRING" id="48701.ENSPMEP00000004517"/>
<dbReference type="Gene3D" id="2.30.42.10">
    <property type="match status" value="2"/>
</dbReference>
<sequence length="281" mass="31480">MFVFVHTAGDRLLEVDGTNLRGVTHQQAVECLKRTGEVFTNKNIPSYTQSTPRTEVSMETTLSGRAKDYSFVTDENTHEVVLKKSLSGLGFSFYISQLRSGADRGSVVRIKRLFPGQPAQESGQLREGDIILSVNGEHVKDLSYQVEVLFLLRGAPSEVHLVICRPPPGVLYEVDDNTLSLPTAFPPTLYRRPSKPPNLKLSTAFRLQTFPLMSPPLPTSHHLTSHPTRRPLAPSSTHPSRSQRSLRKQSITRSNRAFFPTTSKRRPRTFGLRCLPHSLRP</sequence>
<dbReference type="PROSITE" id="PS50106">
    <property type="entry name" value="PDZ"/>
    <property type="match status" value="2"/>
</dbReference>
<dbReference type="SUPFAM" id="SSF50156">
    <property type="entry name" value="PDZ domain-like"/>
    <property type="match status" value="2"/>
</dbReference>
<evidence type="ECO:0000313" key="3">
    <source>
        <dbReference type="Ensembl" id="ENSPMEP00000004517.1"/>
    </source>
</evidence>
<dbReference type="CDD" id="cd06695">
    <property type="entry name" value="PDZ3_PTPN13_FRMPD2-like"/>
    <property type="match status" value="1"/>
</dbReference>
<dbReference type="PANTHER" id="PTHR46900:SF4">
    <property type="entry name" value="FERM AND PDZ DOMAIN CONTAINING 2"/>
    <property type="match status" value="1"/>
</dbReference>
<organism evidence="3 4">
    <name type="scientific">Poecilia mexicana</name>
    <dbReference type="NCBI Taxonomy" id="48701"/>
    <lineage>
        <taxon>Eukaryota</taxon>
        <taxon>Metazoa</taxon>
        <taxon>Chordata</taxon>
        <taxon>Craniata</taxon>
        <taxon>Vertebrata</taxon>
        <taxon>Euteleostomi</taxon>
        <taxon>Actinopterygii</taxon>
        <taxon>Neopterygii</taxon>
        <taxon>Teleostei</taxon>
        <taxon>Neoteleostei</taxon>
        <taxon>Acanthomorphata</taxon>
        <taxon>Ovalentaria</taxon>
        <taxon>Atherinomorphae</taxon>
        <taxon>Cyprinodontiformes</taxon>
        <taxon>Poeciliidae</taxon>
        <taxon>Poeciliinae</taxon>
        <taxon>Poecilia</taxon>
    </lineage>
</organism>
<protein>
    <recommendedName>
        <fullName evidence="2">PDZ domain-containing protein</fullName>
    </recommendedName>
</protein>